<dbReference type="InterPro" id="IPR003776">
    <property type="entry name" value="YcaO-like_dom"/>
</dbReference>
<dbReference type="EMBL" id="QTSU01000001">
    <property type="protein sequence ID" value="RDZ28626.1"/>
    <property type="molecule type" value="Genomic_DNA"/>
</dbReference>
<sequence length="665" mass="74334">MSGDRSRRYVVANPACLDVLGGPAAVARLWDANVEAFADLARAEHFEAEPGSQCLLLFDQRLDLLSAIDLQRRLVQAGVTVFFVGVEPGSVQIGPVVVPGQGRCLQCLQEWIRTNHPTGKTYTAERSGRRPTPFKPLSPAARIAVAELMASLAGADLGQQDSALPPGHYYTLRVDALEIARHRYMQVSQCPACDIRPAPSQPAALRFQSRIKLDPSDRRPPNDKLSLRSVRRMFLDRHCGLIKHVFQNWQSDLMPLFTSERPFPGGGSTDYNHGRAFNYQTSELIALLEGVERYAGNEPRDGMVALRGSRAQMVARYGDRVVDPAVFVMHTDEQRANPLFRFETYTEDLEFGWVWGHSLRRDEPILVPEQLGYYNIKSRPGVPANRFIYDSSNGCSLGGSIEEAVLGGLHEVIERDAYFSTWYSRIAPARIDNRSIDDRHSAALIARSEAAGFEVYLFDMTSEAQIPVVGAMIVDPSSDAKVKSYCASACGGRWSDTIFSALAEVTTSMGVYRKSETLDFARARAMYEDHALVKDMFDHVLLYSLDETLERLLFLLQGEVRTLQECRERLPDVRHLDLTRELEEDCAKVLGIATDIIVVDQTFAELRELGLSAAKVLVPGLMPVTFGHQYRRIDTDRLDRFARHRGIAAPAYTLANVNPYPHNFP</sequence>
<evidence type="ECO:0000313" key="2">
    <source>
        <dbReference type="EMBL" id="RDZ28626.1"/>
    </source>
</evidence>
<dbReference type="AlphaFoldDB" id="A0A371K3W4"/>
<dbReference type="OrthoDB" id="109999at2"/>
<dbReference type="Gene3D" id="3.40.50.720">
    <property type="entry name" value="NAD(P)-binding Rossmann-like Domain"/>
    <property type="match status" value="1"/>
</dbReference>
<dbReference type="PANTHER" id="PTHR37809:SF1">
    <property type="entry name" value="RIBOSOMAL PROTEIN S12 METHYLTHIOTRANSFERASE ACCESSORY FACTOR YCAO"/>
    <property type="match status" value="1"/>
</dbReference>
<dbReference type="Proteomes" id="UP000264492">
    <property type="component" value="Unassembled WGS sequence"/>
</dbReference>
<dbReference type="Pfam" id="PF02624">
    <property type="entry name" value="YcaO"/>
    <property type="match status" value="1"/>
</dbReference>
<gene>
    <name evidence="2" type="ORF">DX914_05735</name>
</gene>
<keyword evidence="3" id="KW-1185">Reference proteome</keyword>
<dbReference type="RefSeq" id="WP_115858065.1">
    <property type="nucleotide sequence ID" value="NZ_QTSU01000001.1"/>
</dbReference>
<dbReference type="InterPro" id="IPR022291">
    <property type="entry name" value="Bacteriocin_synth_cyclodeHase"/>
</dbReference>
<evidence type="ECO:0000259" key="1">
    <source>
        <dbReference type="PROSITE" id="PS51664"/>
    </source>
</evidence>
<organism evidence="2 3">
    <name type="scientific">Lysobacter silvisoli</name>
    <dbReference type="NCBI Taxonomy" id="2293254"/>
    <lineage>
        <taxon>Bacteria</taxon>
        <taxon>Pseudomonadati</taxon>
        <taxon>Pseudomonadota</taxon>
        <taxon>Gammaproteobacteria</taxon>
        <taxon>Lysobacterales</taxon>
        <taxon>Lysobacteraceae</taxon>
        <taxon>Lysobacter</taxon>
    </lineage>
</organism>
<dbReference type="Gene3D" id="3.30.160.660">
    <property type="match status" value="1"/>
</dbReference>
<dbReference type="NCBIfam" id="TIGR03604">
    <property type="entry name" value="TOMM_cyclo_SagD"/>
    <property type="match status" value="1"/>
</dbReference>
<dbReference type="Gene3D" id="3.30.40.250">
    <property type="match status" value="1"/>
</dbReference>
<feature type="domain" description="YcaO" evidence="1">
    <location>
        <begin position="274"/>
        <end position="665"/>
    </location>
</feature>
<accession>A0A371K3W4</accession>
<comment type="caution">
    <text evidence="2">The sequence shown here is derived from an EMBL/GenBank/DDBJ whole genome shotgun (WGS) entry which is preliminary data.</text>
</comment>
<dbReference type="PANTHER" id="PTHR37809">
    <property type="entry name" value="RIBOSOMAL PROTEIN S12 METHYLTHIOTRANSFERASE ACCESSORY FACTOR YCAO"/>
    <property type="match status" value="1"/>
</dbReference>
<name>A0A371K3W4_9GAMM</name>
<proteinExistence type="predicted"/>
<protein>
    <recommendedName>
        <fullName evidence="1">YcaO domain-containing protein</fullName>
    </recommendedName>
</protein>
<reference evidence="2 3" key="1">
    <citation type="submission" date="2018-08" db="EMBL/GenBank/DDBJ databases">
        <title>Lysobacter sp. zong2l5, whole genome shotgun sequence.</title>
        <authorList>
            <person name="Zhang X."/>
            <person name="Feng G."/>
            <person name="Zhu H."/>
        </authorList>
    </citation>
    <scope>NUCLEOTIDE SEQUENCE [LARGE SCALE GENOMIC DNA]</scope>
    <source>
        <strain evidence="3">zong2l5</strain>
    </source>
</reference>
<dbReference type="NCBIfam" id="TIGR03882">
    <property type="entry name" value="cyclo_dehyd_2"/>
    <property type="match status" value="1"/>
</dbReference>
<dbReference type="PROSITE" id="PS51664">
    <property type="entry name" value="YCAO"/>
    <property type="match status" value="1"/>
</dbReference>
<evidence type="ECO:0000313" key="3">
    <source>
        <dbReference type="Proteomes" id="UP000264492"/>
    </source>
</evidence>
<dbReference type="InterPro" id="IPR027624">
    <property type="entry name" value="TOMM_cyclo_SagD"/>
</dbReference>
<dbReference type="Gene3D" id="3.30.1330.230">
    <property type="match status" value="1"/>
</dbReference>